<name>A0A015NID2_RHIIW</name>
<evidence type="ECO:0000313" key="2">
    <source>
        <dbReference type="Proteomes" id="UP000022910"/>
    </source>
</evidence>
<organism evidence="1 2">
    <name type="scientific">Rhizophagus irregularis (strain DAOM 197198w)</name>
    <name type="common">Glomus intraradices</name>
    <dbReference type="NCBI Taxonomy" id="1432141"/>
    <lineage>
        <taxon>Eukaryota</taxon>
        <taxon>Fungi</taxon>
        <taxon>Fungi incertae sedis</taxon>
        <taxon>Mucoromycota</taxon>
        <taxon>Glomeromycotina</taxon>
        <taxon>Glomeromycetes</taxon>
        <taxon>Glomerales</taxon>
        <taxon>Glomeraceae</taxon>
        <taxon>Rhizophagus</taxon>
    </lineage>
</organism>
<gene>
    <name evidence="1" type="ORF">RirG_008350</name>
</gene>
<evidence type="ECO:0000313" key="1">
    <source>
        <dbReference type="EMBL" id="EXX79158.1"/>
    </source>
</evidence>
<dbReference type="HOGENOM" id="CLU_2723507_0_0_1"/>
<comment type="caution">
    <text evidence="1">The sequence shown here is derived from an EMBL/GenBank/DDBJ whole genome shotgun (WGS) entry which is preliminary data.</text>
</comment>
<dbReference type="AlphaFoldDB" id="A0A015NID2"/>
<protein>
    <submittedName>
        <fullName evidence="1">Uncharacterized protein</fullName>
    </submittedName>
</protein>
<reference evidence="1 2" key="1">
    <citation type="submission" date="2014-02" db="EMBL/GenBank/DDBJ databases">
        <title>Single nucleus genome sequencing reveals high similarity among nuclei of an endomycorrhizal fungus.</title>
        <authorList>
            <person name="Lin K."/>
            <person name="Geurts R."/>
            <person name="Zhang Z."/>
            <person name="Limpens E."/>
            <person name="Saunders D.G."/>
            <person name="Mu D."/>
            <person name="Pang E."/>
            <person name="Cao H."/>
            <person name="Cha H."/>
            <person name="Lin T."/>
            <person name="Zhou Q."/>
            <person name="Shang Y."/>
            <person name="Li Y."/>
            <person name="Ivanov S."/>
            <person name="Sharma T."/>
            <person name="Velzen R.V."/>
            <person name="Ruijter N.D."/>
            <person name="Aanen D.K."/>
            <person name="Win J."/>
            <person name="Kamoun S."/>
            <person name="Bisseling T."/>
            <person name="Huang S."/>
        </authorList>
    </citation>
    <scope>NUCLEOTIDE SEQUENCE [LARGE SCALE GENOMIC DNA]</scope>
    <source>
        <strain evidence="2">DAOM197198w</strain>
    </source>
</reference>
<keyword evidence="2" id="KW-1185">Reference proteome</keyword>
<proteinExistence type="predicted"/>
<dbReference type="EMBL" id="JEMT01005295">
    <property type="protein sequence ID" value="EXX79158.1"/>
    <property type="molecule type" value="Genomic_DNA"/>
</dbReference>
<dbReference type="Proteomes" id="UP000022910">
    <property type="component" value="Unassembled WGS sequence"/>
</dbReference>
<sequence>MADRTATPDMFDFNIRIFHEAINRLLGRSRDKRYKKGIINFVKDIKEFVKMYIWILNGKTVWNYKKKNEKNE</sequence>
<accession>A0A015NID2</accession>